<proteinExistence type="predicted"/>
<evidence type="ECO:0000313" key="2">
    <source>
        <dbReference type="EMBL" id="PHT77219.1"/>
    </source>
</evidence>
<organism evidence="2 3">
    <name type="scientific">Capsicum annuum</name>
    <name type="common">Capsicum pepper</name>
    <dbReference type="NCBI Taxonomy" id="4072"/>
    <lineage>
        <taxon>Eukaryota</taxon>
        <taxon>Viridiplantae</taxon>
        <taxon>Streptophyta</taxon>
        <taxon>Embryophyta</taxon>
        <taxon>Tracheophyta</taxon>
        <taxon>Spermatophyta</taxon>
        <taxon>Magnoliopsida</taxon>
        <taxon>eudicotyledons</taxon>
        <taxon>Gunneridae</taxon>
        <taxon>Pentapetalae</taxon>
        <taxon>asterids</taxon>
        <taxon>lamiids</taxon>
        <taxon>Solanales</taxon>
        <taxon>Solanaceae</taxon>
        <taxon>Solanoideae</taxon>
        <taxon>Capsiceae</taxon>
        <taxon>Capsicum</taxon>
    </lineage>
</organism>
<dbReference type="AlphaFoldDB" id="A0A2G2Z5G2"/>
<gene>
    <name evidence="2" type="ORF">T459_20741</name>
</gene>
<keyword evidence="3" id="KW-1185">Reference proteome</keyword>
<protein>
    <recommendedName>
        <fullName evidence="4">DUF1985 domain-containing protein</fullName>
    </recommendedName>
</protein>
<evidence type="ECO:0008006" key="4">
    <source>
        <dbReference type="Google" id="ProtNLM"/>
    </source>
</evidence>
<evidence type="ECO:0000256" key="1">
    <source>
        <dbReference type="SAM" id="MobiDB-lite"/>
    </source>
</evidence>
<feature type="region of interest" description="Disordered" evidence="1">
    <location>
        <begin position="135"/>
        <end position="163"/>
    </location>
</feature>
<accession>A0A2G2Z5G2</accession>
<dbReference type="PANTHER" id="PTHR48449:SF1">
    <property type="entry name" value="DUF1985 DOMAIN-CONTAINING PROTEIN"/>
    <property type="match status" value="1"/>
</dbReference>
<name>A0A2G2Z5G2_CAPAN</name>
<reference evidence="2 3" key="2">
    <citation type="journal article" date="2017" name="Genome Biol.">
        <title>New reference genome sequences of hot pepper reveal the massive evolution of plant disease-resistance genes by retroduplication.</title>
        <authorList>
            <person name="Kim S."/>
            <person name="Park J."/>
            <person name="Yeom S.I."/>
            <person name="Kim Y.M."/>
            <person name="Seo E."/>
            <person name="Kim K.T."/>
            <person name="Kim M.S."/>
            <person name="Lee J.M."/>
            <person name="Cheong K."/>
            <person name="Shin H.S."/>
            <person name="Kim S.B."/>
            <person name="Han K."/>
            <person name="Lee J."/>
            <person name="Park M."/>
            <person name="Lee H.A."/>
            <person name="Lee H.Y."/>
            <person name="Lee Y."/>
            <person name="Oh S."/>
            <person name="Lee J.H."/>
            <person name="Choi E."/>
            <person name="Choi E."/>
            <person name="Lee S.E."/>
            <person name="Jeon J."/>
            <person name="Kim H."/>
            <person name="Choi G."/>
            <person name="Song H."/>
            <person name="Lee J."/>
            <person name="Lee S.C."/>
            <person name="Kwon J.K."/>
            <person name="Lee H.Y."/>
            <person name="Koo N."/>
            <person name="Hong Y."/>
            <person name="Kim R.W."/>
            <person name="Kang W.H."/>
            <person name="Huh J.H."/>
            <person name="Kang B.C."/>
            <person name="Yang T.J."/>
            <person name="Lee Y.H."/>
            <person name="Bennetzen J.L."/>
            <person name="Choi D."/>
        </authorList>
    </citation>
    <scope>NUCLEOTIDE SEQUENCE [LARGE SCALE GENOMIC DNA]</scope>
    <source>
        <strain evidence="3">cv. CM334</strain>
    </source>
</reference>
<feature type="compositionally biased region" description="Basic and acidic residues" evidence="1">
    <location>
        <begin position="143"/>
        <end position="163"/>
    </location>
</feature>
<evidence type="ECO:0000313" key="3">
    <source>
        <dbReference type="Proteomes" id="UP000222542"/>
    </source>
</evidence>
<dbReference type="EMBL" id="AYRZ02000007">
    <property type="protein sequence ID" value="PHT77219.1"/>
    <property type="molecule type" value="Genomic_DNA"/>
</dbReference>
<dbReference type="Proteomes" id="UP000222542">
    <property type="component" value="Unassembled WGS sequence"/>
</dbReference>
<dbReference type="Gramene" id="PHT77219">
    <property type="protein sequence ID" value="PHT77219"/>
    <property type="gene ID" value="T459_20741"/>
</dbReference>
<reference evidence="2 3" key="1">
    <citation type="journal article" date="2014" name="Nat. Genet.">
        <title>Genome sequence of the hot pepper provides insights into the evolution of pungency in Capsicum species.</title>
        <authorList>
            <person name="Kim S."/>
            <person name="Park M."/>
            <person name="Yeom S.I."/>
            <person name="Kim Y.M."/>
            <person name="Lee J.M."/>
            <person name="Lee H.A."/>
            <person name="Seo E."/>
            <person name="Choi J."/>
            <person name="Cheong K."/>
            <person name="Kim K.T."/>
            <person name="Jung K."/>
            <person name="Lee G.W."/>
            <person name="Oh S.K."/>
            <person name="Bae C."/>
            <person name="Kim S.B."/>
            <person name="Lee H.Y."/>
            <person name="Kim S.Y."/>
            <person name="Kim M.S."/>
            <person name="Kang B.C."/>
            <person name="Jo Y.D."/>
            <person name="Yang H.B."/>
            <person name="Jeong H.J."/>
            <person name="Kang W.H."/>
            <person name="Kwon J.K."/>
            <person name="Shin C."/>
            <person name="Lim J.Y."/>
            <person name="Park J.H."/>
            <person name="Huh J.H."/>
            <person name="Kim J.S."/>
            <person name="Kim B.D."/>
            <person name="Cohen O."/>
            <person name="Paran I."/>
            <person name="Suh M.C."/>
            <person name="Lee S.B."/>
            <person name="Kim Y.K."/>
            <person name="Shin Y."/>
            <person name="Noh S.J."/>
            <person name="Park J."/>
            <person name="Seo Y.S."/>
            <person name="Kwon S.Y."/>
            <person name="Kim H.A."/>
            <person name="Park J.M."/>
            <person name="Kim H.J."/>
            <person name="Choi S.B."/>
            <person name="Bosland P.W."/>
            <person name="Reeves G."/>
            <person name="Jo S.H."/>
            <person name="Lee B.W."/>
            <person name="Cho H.T."/>
            <person name="Choi H.S."/>
            <person name="Lee M.S."/>
            <person name="Yu Y."/>
            <person name="Do Choi Y."/>
            <person name="Park B.S."/>
            <person name="van Deynze A."/>
            <person name="Ashrafi H."/>
            <person name="Hill T."/>
            <person name="Kim W.T."/>
            <person name="Pai H.S."/>
            <person name="Ahn H.K."/>
            <person name="Yeam I."/>
            <person name="Giovannoni J.J."/>
            <person name="Rose J.K."/>
            <person name="Sorensen I."/>
            <person name="Lee S.J."/>
            <person name="Kim R.W."/>
            <person name="Choi I.Y."/>
            <person name="Choi B.S."/>
            <person name="Lim J.S."/>
            <person name="Lee Y.H."/>
            <person name="Choi D."/>
        </authorList>
    </citation>
    <scope>NUCLEOTIDE SEQUENCE [LARGE SCALE GENOMIC DNA]</scope>
    <source>
        <strain evidence="3">cv. CM334</strain>
    </source>
</reference>
<sequence length="163" mass="18881">MQQLKVQPQLLRNLLQAETENNRDDLFIFRLNGKLLHFGKREFCVVTGLRFDKKSDFYSDFKAPNKLMSKYYPGIEKVAKQFTEIKQYVVESVKTILNELRSARIKSNEFNEDRKNDSQSVDDLLQTSHGSKTCEEISNEPINMKDELSHDTASKKDGNVTLT</sequence>
<dbReference type="PANTHER" id="PTHR48449">
    <property type="entry name" value="DUF1985 DOMAIN-CONTAINING PROTEIN"/>
    <property type="match status" value="1"/>
</dbReference>
<comment type="caution">
    <text evidence="2">The sequence shown here is derived from an EMBL/GenBank/DDBJ whole genome shotgun (WGS) entry which is preliminary data.</text>
</comment>